<evidence type="ECO:0000256" key="10">
    <source>
        <dbReference type="ARBA" id="ARBA00023157"/>
    </source>
</evidence>
<evidence type="ECO:0000256" key="7">
    <source>
        <dbReference type="ARBA" id="ARBA00023002"/>
    </source>
</evidence>
<keyword evidence="3" id="KW-0964">Secreted</keyword>
<dbReference type="Pfam" id="PF03443">
    <property type="entry name" value="AA9"/>
    <property type="match status" value="1"/>
</dbReference>
<dbReference type="PANTHER" id="PTHR33353">
    <property type="entry name" value="PUTATIVE (AFU_ORTHOLOGUE AFUA_1G12560)-RELATED"/>
    <property type="match status" value="1"/>
</dbReference>
<keyword evidence="7" id="KW-0560">Oxidoreductase</keyword>
<evidence type="ECO:0000256" key="12">
    <source>
        <dbReference type="ARBA" id="ARBA00023326"/>
    </source>
</evidence>
<evidence type="ECO:0000313" key="19">
    <source>
        <dbReference type="EMBL" id="PKS07379.1"/>
    </source>
</evidence>
<dbReference type="AlphaFoldDB" id="A0A2N3N4M0"/>
<reference evidence="19 20" key="1">
    <citation type="journal article" date="2017" name="G3 (Bethesda)">
        <title>First Draft Genome Sequence of the Pathogenic Fungus Lomentospora prolificans (Formerly Scedosporium prolificans).</title>
        <authorList>
            <person name="Luo R."/>
            <person name="Zimin A."/>
            <person name="Workman R."/>
            <person name="Fan Y."/>
            <person name="Pertea G."/>
            <person name="Grossman N."/>
            <person name="Wear M.P."/>
            <person name="Jia B."/>
            <person name="Miller H."/>
            <person name="Casadevall A."/>
            <person name="Timp W."/>
            <person name="Zhang S.X."/>
            <person name="Salzberg S.L."/>
        </authorList>
    </citation>
    <scope>NUCLEOTIDE SEQUENCE [LARGE SCALE GENOMIC DNA]</scope>
    <source>
        <strain evidence="19 20">JHH-5317</strain>
    </source>
</reference>
<dbReference type="GO" id="GO:0004497">
    <property type="term" value="F:monooxygenase activity"/>
    <property type="evidence" value="ECO:0007669"/>
    <property type="project" value="UniProtKB-KW"/>
</dbReference>
<feature type="compositionally biased region" description="Polar residues" evidence="16">
    <location>
        <begin position="42"/>
        <end position="56"/>
    </location>
</feature>
<feature type="chain" id="PRO_5014723276" description="lytic cellulose monooxygenase (C4-dehydrogenating)" evidence="17">
    <location>
        <begin position="20"/>
        <end position="235"/>
    </location>
</feature>
<comment type="caution">
    <text evidence="19">The sequence shown here is derived from an EMBL/GenBank/DDBJ whole genome shotgun (WGS) entry which is preliminary data.</text>
</comment>
<protein>
    <recommendedName>
        <fullName evidence="15">lytic cellulose monooxygenase (C4-dehydrogenating)</fullName>
        <ecNumber evidence="15">1.14.99.56</ecNumber>
    </recommendedName>
</protein>
<dbReference type="GO" id="GO:0030245">
    <property type="term" value="P:cellulose catabolic process"/>
    <property type="evidence" value="ECO:0007669"/>
    <property type="project" value="UniProtKB-KW"/>
</dbReference>
<dbReference type="GO" id="GO:0005576">
    <property type="term" value="C:extracellular region"/>
    <property type="evidence" value="ECO:0007669"/>
    <property type="project" value="UniProtKB-SubCell"/>
</dbReference>
<comment type="subcellular location">
    <subcellularLocation>
        <location evidence="2">Secreted</location>
    </subcellularLocation>
</comment>
<evidence type="ECO:0000256" key="2">
    <source>
        <dbReference type="ARBA" id="ARBA00004613"/>
    </source>
</evidence>
<dbReference type="InterPro" id="IPR049892">
    <property type="entry name" value="AA9"/>
</dbReference>
<dbReference type="Gene3D" id="2.70.50.70">
    <property type="match status" value="1"/>
</dbReference>
<comment type="similarity">
    <text evidence="13">Belongs to the polysaccharide monooxygenase AA9 family.</text>
</comment>
<dbReference type="OrthoDB" id="3238762at2759"/>
<comment type="cofactor">
    <cofactor evidence="1">
        <name>Cu(2+)</name>
        <dbReference type="ChEBI" id="CHEBI:29036"/>
    </cofactor>
</comment>
<dbReference type="InterPro" id="IPR005103">
    <property type="entry name" value="AA9_LPMO"/>
</dbReference>
<evidence type="ECO:0000256" key="16">
    <source>
        <dbReference type="SAM" id="MobiDB-lite"/>
    </source>
</evidence>
<evidence type="ECO:0000256" key="9">
    <source>
        <dbReference type="ARBA" id="ARBA00023033"/>
    </source>
</evidence>
<dbReference type="GO" id="GO:0046872">
    <property type="term" value="F:metal ion binding"/>
    <property type="evidence" value="ECO:0007669"/>
    <property type="project" value="UniProtKB-KW"/>
</dbReference>
<evidence type="ECO:0000256" key="14">
    <source>
        <dbReference type="ARBA" id="ARBA00045077"/>
    </source>
</evidence>
<keyword evidence="5 17" id="KW-0732">Signal</keyword>
<accession>A0A2N3N4M0</accession>
<keyword evidence="8" id="KW-0186">Copper</keyword>
<evidence type="ECO:0000256" key="11">
    <source>
        <dbReference type="ARBA" id="ARBA00023277"/>
    </source>
</evidence>
<evidence type="ECO:0000256" key="8">
    <source>
        <dbReference type="ARBA" id="ARBA00023008"/>
    </source>
</evidence>
<evidence type="ECO:0000256" key="5">
    <source>
        <dbReference type="ARBA" id="ARBA00022729"/>
    </source>
</evidence>
<dbReference type="VEuPathDB" id="FungiDB:jhhlp_005981"/>
<organism evidence="19 20">
    <name type="scientific">Lomentospora prolificans</name>
    <dbReference type="NCBI Taxonomy" id="41688"/>
    <lineage>
        <taxon>Eukaryota</taxon>
        <taxon>Fungi</taxon>
        <taxon>Dikarya</taxon>
        <taxon>Ascomycota</taxon>
        <taxon>Pezizomycotina</taxon>
        <taxon>Sordariomycetes</taxon>
        <taxon>Hypocreomycetidae</taxon>
        <taxon>Microascales</taxon>
        <taxon>Microascaceae</taxon>
        <taxon>Lomentospora</taxon>
    </lineage>
</organism>
<gene>
    <name evidence="19" type="ORF">jhhlp_005981</name>
</gene>
<keyword evidence="11" id="KW-0119">Carbohydrate metabolism</keyword>
<evidence type="ECO:0000256" key="1">
    <source>
        <dbReference type="ARBA" id="ARBA00001973"/>
    </source>
</evidence>
<comment type="catalytic activity">
    <reaction evidence="14">
        <text>[(1-&gt;4)-beta-D-glucosyl]n+m + reduced acceptor + O2 = 4-dehydro-beta-D-glucosyl-[(1-&gt;4)-beta-D-glucosyl]n-1 + [(1-&gt;4)-beta-D-glucosyl]m + acceptor + H2O.</text>
        <dbReference type="EC" id="1.14.99.56"/>
    </reaction>
</comment>
<proteinExistence type="inferred from homology"/>
<evidence type="ECO:0000256" key="4">
    <source>
        <dbReference type="ARBA" id="ARBA00022723"/>
    </source>
</evidence>
<dbReference type="STRING" id="41688.A0A2N3N4M0"/>
<dbReference type="CDD" id="cd21175">
    <property type="entry name" value="LPMO_AA9"/>
    <property type="match status" value="1"/>
</dbReference>
<feature type="region of interest" description="Disordered" evidence="16">
    <location>
        <begin position="39"/>
        <end position="59"/>
    </location>
</feature>
<evidence type="ECO:0000256" key="6">
    <source>
        <dbReference type="ARBA" id="ARBA00023001"/>
    </source>
</evidence>
<dbReference type="EC" id="1.14.99.56" evidence="15"/>
<dbReference type="InParanoid" id="A0A2N3N4M0"/>
<dbReference type="EMBL" id="NLAX01000701">
    <property type="protein sequence ID" value="PKS07379.1"/>
    <property type="molecule type" value="Genomic_DNA"/>
</dbReference>
<keyword evidence="4" id="KW-0479">Metal-binding</keyword>
<dbReference type="PANTHER" id="PTHR33353:SF9">
    <property type="entry name" value="ENDOGLUCANASE II"/>
    <property type="match status" value="1"/>
</dbReference>
<dbReference type="Proteomes" id="UP000233524">
    <property type="component" value="Unassembled WGS sequence"/>
</dbReference>
<name>A0A2N3N4M0_9PEZI</name>
<evidence type="ECO:0000313" key="20">
    <source>
        <dbReference type="Proteomes" id="UP000233524"/>
    </source>
</evidence>
<evidence type="ECO:0000259" key="18">
    <source>
        <dbReference type="Pfam" id="PF03443"/>
    </source>
</evidence>
<keyword evidence="12" id="KW-0624">Polysaccharide degradation</keyword>
<feature type="domain" description="Auxiliary Activity family 9 catalytic" evidence="18">
    <location>
        <begin position="20"/>
        <end position="222"/>
    </location>
</feature>
<keyword evidence="9" id="KW-0503">Monooxygenase</keyword>
<feature type="signal peptide" evidence="17">
    <location>
        <begin position="1"/>
        <end position="19"/>
    </location>
</feature>
<keyword evidence="6" id="KW-0136">Cellulose degradation</keyword>
<evidence type="ECO:0000256" key="3">
    <source>
        <dbReference type="ARBA" id="ARBA00022525"/>
    </source>
</evidence>
<keyword evidence="20" id="KW-1185">Reference proteome</keyword>
<evidence type="ECO:0000256" key="17">
    <source>
        <dbReference type="SAM" id="SignalP"/>
    </source>
</evidence>
<keyword evidence="10" id="KW-1015">Disulfide bond</keyword>
<sequence>MKTFGFALLALSSANVVAGHSIFQQLWINGEDHESSCVRMPASNSPVTDVSSNDMRCNSGPPSPAANVCEAIAGDKIAVEMHEHNDRDCGSPAIGGNHFGPVMVYLSKVDDATTADGSSDFFKIGEFGYDAATKKWGTDVLNDNCGQFEVNLPSDIPEGDYLLRAEAIALHAAGQEGGAQFYMSCYQLRVSGGGGSAPAGVSFPGAYSASDPGIKIDIYSSDLSTYQIPGPAVAA</sequence>
<evidence type="ECO:0000256" key="15">
    <source>
        <dbReference type="ARBA" id="ARBA00047174"/>
    </source>
</evidence>
<evidence type="ECO:0000256" key="13">
    <source>
        <dbReference type="ARBA" id="ARBA00044502"/>
    </source>
</evidence>